<evidence type="ECO:0000313" key="1">
    <source>
        <dbReference type="EMBL" id="KAF9580133.1"/>
    </source>
</evidence>
<comment type="caution">
    <text evidence="1">The sequence shown here is derived from an EMBL/GenBank/DDBJ whole genome shotgun (WGS) entry which is preliminary data.</text>
</comment>
<evidence type="ECO:0000313" key="2">
    <source>
        <dbReference type="Proteomes" id="UP000780801"/>
    </source>
</evidence>
<protein>
    <submittedName>
        <fullName evidence="1">Uncharacterized protein</fullName>
    </submittedName>
</protein>
<reference evidence="1" key="1">
    <citation type="journal article" date="2020" name="Fungal Divers.">
        <title>Resolving the Mortierellaceae phylogeny through synthesis of multi-gene phylogenetics and phylogenomics.</title>
        <authorList>
            <person name="Vandepol N."/>
            <person name="Liber J."/>
            <person name="Desiro A."/>
            <person name="Na H."/>
            <person name="Kennedy M."/>
            <person name="Barry K."/>
            <person name="Grigoriev I.V."/>
            <person name="Miller A.N."/>
            <person name="O'Donnell K."/>
            <person name="Stajich J.E."/>
            <person name="Bonito G."/>
        </authorList>
    </citation>
    <scope>NUCLEOTIDE SEQUENCE</scope>
    <source>
        <strain evidence="1">KOD1015</strain>
    </source>
</reference>
<name>A0A9P6KCS4_9FUNG</name>
<accession>A0A9P6KCS4</accession>
<organism evidence="1 2">
    <name type="scientific">Lunasporangiospora selenospora</name>
    <dbReference type="NCBI Taxonomy" id="979761"/>
    <lineage>
        <taxon>Eukaryota</taxon>
        <taxon>Fungi</taxon>
        <taxon>Fungi incertae sedis</taxon>
        <taxon>Mucoromycota</taxon>
        <taxon>Mortierellomycotina</taxon>
        <taxon>Mortierellomycetes</taxon>
        <taxon>Mortierellales</taxon>
        <taxon>Mortierellaceae</taxon>
        <taxon>Lunasporangiospora</taxon>
    </lineage>
</organism>
<gene>
    <name evidence="1" type="ORF">BGW38_003347</name>
</gene>
<dbReference type="Proteomes" id="UP000780801">
    <property type="component" value="Unassembled WGS sequence"/>
</dbReference>
<dbReference type="AlphaFoldDB" id="A0A9P6KCS4"/>
<keyword evidence="2" id="KW-1185">Reference proteome</keyword>
<proteinExistence type="predicted"/>
<dbReference type="OrthoDB" id="10370480at2759"/>
<dbReference type="EMBL" id="JAABOA010002263">
    <property type="protein sequence ID" value="KAF9580133.1"/>
    <property type="molecule type" value="Genomic_DNA"/>
</dbReference>
<sequence length="89" mass="10379">MLYHPDQDFEDASKELDGCTTWTDLANDMVWVILPSLFNYDEFKAARLSGKGEDYVKSNCTFYAPYSQLYNKRTWVYREATNKSVKAES</sequence>